<dbReference type="GO" id="GO:0005869">
    <property type="term" value="C:dynactin complex"/>
    <property type="evidence" value="ECO:0007669"/>
    <property type="project" value="TreeGrafter"/>
</dbReference>
<evidence type="ECO:0000256" key="2">
    <source>
        <dbReference type="ARBA" id="ARBA00022490"/>
    </source>
</evidence>
<dbReference type="InterPro" id="IPR011004">
    <property type="entry name" value="Trimer_LpxA-like_sf"/>
</dbReference>
<proteinExistence type="inferred from homology"/>
<evidence type="ECO:0000313" key="7">
    <source>
        <dbReference type="Proteomes" id="UP000190831"/>
    </source>
</evidence>
<protein>
    <recommendedName>
        <fullName evidence="5">Dynactin subunit 5</fullName>
    </recommendedName>
</protein>
<evidence type="ECO:0000313" key="6">
    <source>
        <dbReference type="EMBL" id="SCW03474.1"/>
    </source>
</evidence>
<comment type="subcellular location">
    <subcellularLocation>
        <location evidence="1">Cytoplasm</location>
        <location evidence="1">Cytoskeleton</location>
    </subcellularLocation>
</comment>
<dbReference type="EMBL" id="LT598486">
    <property type="protein sequence ID" value="SCW03474.1"/>
    <property type="molecule type" value="Genomic_DNA"/>
</dbReference>
<dbReference type="SUPFAM" id="SSF51161">
    <property type="entry name" value="Trimeric LpxA-like enzymes"/>
    <property type="match status" value="1"/>
</dbReference>
<evidence type="ECO:0000256" key="4">
    <source>
        <dbReference type="ARBA" id="ARBA00034706"/>
    </source>
</evidence>
<gene>
    <name evidence="6" type="ORF">LAFE_0G11254G</name>
</gene>
<dbReference type="OMA" id="WCKQEYL"/>
<dbReference type="PANTHER" id="PTHR46126">
    <property type="entry name" value="DYNACTIN SUBUNIT 5"/>
    <property type="match status" value="1"/>
</dbReference>
<dbReference type="Gene3D" id="2.160.10.10">
    <property type="entry name" value="Hexapeptide repeat proteins"/>
    <property type="match status" value="1"/>
</dbReference>
<dbReference type="AlphaFoldDB" id="A0A1G4MHY5"/>
<sequence length="195" mass="21900">MSSKWIETTNGNRISKSANIKGSRRILISGMCLVSEGCMLDGEVIVSNDDSYTISMGMFCVMHRNCVIRPPKINHLMRKDSREKAALHTPLLMGSFILIKEGAHISSCKLGRRIIIGENAKLLPRRTLEDSIIIDDGVTVPENIHIPSYTRVRQHPQWSKSISLEPLSASIRTLIESWCKQEYLGININISDELP</sequence>
<evidence type="ECO:0000256" key="5">
    <source>
        <dbReference type="ARBA" id="ARBA00034865"/>
    </source>
</evidence>
<evidence type="ECO:0000256" key="3">
    <source>
        <dbReference type="ARBA" id="ARBA00023212"/>
    </source>
</evidence>
<keyword evidence="7" id="KW-1185">Reference proteome</keyword>
<dbReference type="InterPro" id="IPR047125">
    <property type="entry name" value="DCTN5"/>
</dbReference>
<name>A0A1G4MHY5_LACFM</name>
<dbReference type="Proteomes" id="UP000190831">
    <property type="component" value="Chromosome G"/>
</dbReference>
<organism evidence="6 7">
    <name type="scientific">Lachancea fermentati</name>
    <name type="common">Zygosaccharomyces fermentati</name>
    <dbReference type="NCBI Taxonomy" id="4955"/>
    <lineage>
        <taxon>Eukaryota</taxon>
        <taxon>Fungi</taxon>
        <taxon>Dikarya</taxon>
        <taxon>Ascomycota</taxon>
        <taxon>Saccharomycotina</taxon>
        <taxon>Saccharomycetes</taxon>
        <taxon>Saccharomycetales</taxon>
        <taxon>Saccharomycetaceae</taxon>
        <taxon>Lachancea</taxon>
    </lineage>
</organism>
<accession>A0A1G4MHY5</accession>
<keyword evidence="2" id="KW-0963">Cytoplasm</keyword>
<dbReference type="OrthoDB" id="417208at2759"/>
<evidence type="ECO:0000256" key="1">
    <source>
        <dbReference type="ARBA" id="ARBA00004245"/>
    </source>
</evidence>
<dbReference type="PANTHER" id="PTHR46126:SF1">
    <property type="entry name" value="DYNACTIN SUBUNIT 5"/>
    <property type="match status" value="1"/>
</dbReference>
<keyword evidence="3" id="KW-0206">Cytoskeleton</keyword>
<dbReference type="Pfam" id="PF21711">
    <property type="entry name" value="DCTN5"/>
    <property type="match status" value="1"/>
</dbReference>
<comment type="similarity">
    <text evidence="4">Belongs to the dynactin subunits 5/6 family. Dynactin subunit 5 subfamily.</text>
</comment>
<dbReference type="STRING" id="4955.A0A1G4MHY5"/>
<reference evidence="6 7" key="1">
    <citation type="submission" date="2016-03" db="EMBL/GenBank/DDBJ databases">
        <authorList>
            <person name="Devillers H."/>
        </authorList>
    </citation>
    <scope>NUCLEOTIDE SEQUENCE [LARGE SCALE GENOMIC DNA]</scope>
    <source>
        <strain evidence="6">CBS 6772</strain>
    </source>
</reference>